<protein>
    <submittedName>
        <fullName evidence="4">GNAT family N-acetyltransferase</fullName>
    </submittedName>
</protein>
<dbReference type="CDD" id="cd04301">
    <property type="entry name" value="NAT_SF"/>
    <property type="match status" value="1"/>
</dbReference>
<sequence>MRIQQIDLDDQPDDLVTGLYDAHVAAASADDAGPQPRLPRFRRDVCAHSPSGRAEVWVAVADGKVAGGYGLSLPMLDNTHIGTVFPFAVRPEHQRRGLGTELFGHLLGRLRHHGRRLLLAETMATGTGARFARTRGMKVALVEARRMLDLRKVDWAALERMIPEVAGYRVERFAGPAGPELASDLATLMGGMNDAPHDSGVEDSIFSPERLLHREEGIVPSGRTCYTSIARRDSDGAPAGYTRIYLDSDRSDGWAEQADTTVLAPHRGHRLGLLLKLGNLLWLRECEPHAERLITWNATSNTHMLAINEAMGFELFDEWNQWRMEV</sequence>
<dbReference type="PANTHER" id="PTHR43877:SF8">
    <property type="entry name" value="N-ACETYLGLUTAMATE SYNTHASE-RELATED"/>
    <property type="match status" value="1"/>
</dbReference>
<dbReference type="Pfam" id="PF00583">
    <property type="entry name" value="Acetyltransf_1"/>
    <property type="match status" value="1"/>
</dbReference>
<dbReference type="RefSeq" id="WP_132604535.1">
    <property type="nucleotide sequence ID" value="NZ_SMKO01000190.1"/>
</dbReference>
<keyword evidence="5" id="KW-1185">Reference proteome</keyword>
<gene>
    <name evidence="4" type="ORF">E1292_41140</name>
</gene>
<name>A0A4R4URQ2_9ACTN</name>
<evidence type="ECO:0000256" key="1">
    <source>
        <dbReference type="ARBA" id="ARBA00022679"/>
    </source>
</evidence>
<proteinExistence type="predicted"/>
<comment type="caution">
    <text evidence="4">The sequence shown here is derived from an EMBL/GenBank/DDBJ whole genome shotgun (WGS) entry which is preliminary data.</text>
</comment>
<evidence type="ECO:0000256" key="2">
    <source>
        <dbReference type="ARBA" id="ARBA00023315"/>
    </source>
</evidence>
<dbReference type="SUPFAM" id="SSF55729">
    <property type="entry name" value="Acyl-CoA N-acyltransferases (Nat)"/>
    <property type="match status" value="2"/>
</dbReference>
<dbReference type="InterPro" id="IPR016181">
    <property type="entry name" value="Acyl_CoA_acyltransferase"/>
</dbReference>
<organism evidence="4 5">
    <name type="scientific">Nonomuraea deserti</name>
    <dbReference type="NCBI Taxonomy" id="1848322"/>
    <lineage>
        <taxon>Bacteria</taxon>
        <taxon>Bacillati</taxon>
        <taxon>Actinomycetota</taxon>
        <taxon>Actinomycetes</taxon>
        <taxon>Streptosporangiales</taxon>
        <taxon>Streptosporangiaceae</taxon>
        <taxon>Nonomuraea</taxon>
    </lineage>
</organism>
<dbReference type="PROSITE" id="PS51186">
    <property type="entry name" value="GNAT"/>
    <property type="match status" value="1"/>
</dbReference>
<dbReference type="Proteomes" id="UP000295258">
    <property type="component" value="Unassembled WGS sequence"/>
</dbReference>
<dbReference type="PANTHER" id="PTHR43877">
    <property type="entry name" value="AMINOALKYLPHOSPHONATE N-ACETYLTRANSFERASE-RELATED-RELATED"/>
    <property type="match status" value="1"/>
</dbReference>
<evidence type="ECO:0000313" key="5">
    <source>
        <dbReference type="Proteomes" id="UP000295258"/>
    </source>
</evidence>
<dbReference type="EMBL" id="SMKO01000190">
    <property type="protein sequence ID" value="TDC93036.1"/>
    <property type="molecule type" value="Genomic_DNA"/>
</dbReference>
<dbReference type="InterPro" id="IPR000182">
    <property type="entry name" value="GNAT_dom"/>
</dbReference>
<keyword evidence="2" id="KW-0012">Acyltransferase</keyword>
<evidence type="ECO:0000313" key="4">
    <source>
        <dbReference type="EMBL" id="TDC93036.1"/>
    </source>
</evidence>
<evidence type="ECO:0000259" key="3">
    <source>
        <dbReference type="PROSITE" id="PS51186"/>
    </source>
</evidence>
<dbReference type="Gene3D" id="3.40.630.30">
    <property type="match status" value="1"/>
</dbReference>
<keyword evidence="1 4" id="KW-0808">Transferase</keyword>
<feature type="domain" description="N-acetyltransferase" evidence="3">
    <location>
        <begin position="6"/>
        <end position="194"/>
    </location>
</feature>
<dbReference type="GO" id="GO:0016747">
    <property type="term" value="F:acyltransferase activity, transferring groups other than amino-acyl groups"/>
    <property type="evidence" value="ECO:0007669"/>
    <property type="project" value="InterPro"/>
</dbReference>
<accession>A0A4R4URQ2</accession>
<dbReference type="AlphaFoldDB" id="A0A4R4URQ2"/>
<reference evidence="4 5" key="1">
    <citation type="submission" date="2019-03" db="EMBL/GenBank/DDBJ databases">
        <title>Draft genome sequences of novel Actinobacteria.</title>
        <authorList>
            <person name="Sahin N."/>
            <person name="Ay H."/>
            <person name="Saygin H."/>
        </authorList>
    </citation>
    <scope>NUCLEOTIDE SEQUENCE [LARGE SCALE GENOMIC DNA]</scope>
    <source>
        <strain evidence="4 5">KC310</strain>
    </source>
</reference>
<dbReference type="InterPro" id="IPR050832">
    <property type="entry name" value="Bact_Acetyltransf"/>
</dbReference>